<evidence type="ECO:0000256" key="1">
    <source>
        <dbReference type="ARBA" id="ARBA00007169"/>
    </source>
</evidence>
<dbReference type="PANTHER" id="PTHR11487">
    <property type="entry name" value="THIOESTERASE"/>
    <property type="match status" value="1"/>
</dbReference>
<dbReference type="InterPro" id="IPR029058">
    <property type="entry name" value="AB_hydrolase_fold"/>
</dbReference>
<dbReference type="Proteomes" id="UP000218287">
    <property type="component" value="Chromosome"/>
</dbReference>
<dbReference type="InterPro" id="IPR012223">
    <property type="entry name" value="TEII"/>
</dbReference>
<proteinExistence type="inferred from homology"/>
<dbReference type="PANTHER" id="PTHR11487:SF0">
    <property type="entry name" value="S-ACYL FATTY ACID SYNTHASE THIOESTERASE, MEDIUM CHAIN"/>
    <property type="match status" value="1"/>
</dbReference>
<comment type="similarity">
    <text evidence="1">Belongs to the thioesterase family.</text>
</comment>
<feature type="domain" description="Thioesterase" evidence="2">
    <location>
        <begin position="24"/>
        <end position="237"/>
    </location>
</feature>
<sequence length="261" mass="29381">MKTNISSYSSWIICPKANPLADLRLFCFPYAGGSSLLFRSWNDYLPPFIEVCAIELPGRGRQIKLPLCNNMDVLVDAIASIIHPYLDKPFAFFGHSMGGLISFELARLLRKKYHLLPVYLFISGRHAPQIPNSYPAIHNLPEADFIAEIRHLNGTPPAVLENSELMQLFQPILRADFAVLETYIYTPEPPLACPISVFGGLQDSEVSCDELQAWQEQTTTNFNLDMFPGDHFFLHSAQSMLLASLAKYLSAQINQNLTFKL</sequence>
<keyword evidence="4" id="KW-1185">Reference proteome</keyword>
<gene>
    <name evidence="3" type="ORF">NIES21_11040</name>
</gene>
<name>A0A1Z4GD97_9CYAN</name>
<dbReference type="GO" id="GO:0008610">
    <property type="term" value="P:lipid biosynthetic process"/>
    <property type="evidence" value="ECO:0007669"/>
    <property type="project" value="TreeGrafter"/>
</dbReference>
<dbReference type="EMBL" id="AP018174">
    <property type="protein sequence ID" value="BAY15288.1"/>
    <property type="molecule type" value="Genomic_DNA"/>
</dbReference>
<dbReference type="Pfam" id="PF00975">
    <property type="entry name" value="Thioesterase"/>
    <property type="match status" value="1"/>
</dbReference>
<dbReference type="InterPro" id="IPR001031">
    <property type="entry name" value="Thioesterase"/>
</dbReference>
<protein>
    <submittedName>
        <fullName evidence="3">Putative thioesterase</fullName>
    </submittedName>
</protein>
<dbReference type="AlphaFoldDB" id="A0A1Z4GD97"/>
<dbReference type="OrthoDB" id="2213423at2"/>
<evidence type="ECO:0000259" key="2">
    <source>
        <dbReference type="Pfam" id="PF00975"/>
    </source>
</evidence>
<dbReference type="SUPFAM" id="SSF53474">
    <property type="entry name" value="alpha/beta-Hydrolases"/>
    <property type="match status" value="1"/>
</dbReference>
<reference evidence="3 4" key="1">
    <citation type="submission" date="2017-06" db="EMBL/GenBank/DDBJ databases">
        <title>Genome sequencing of cyanobaciteial culture collection at National Institute for Environmental Studies (NIES).</title>
        <authorList>
            <person name="Hirose Y."/>
            <person name="Shimura Y."/>
            <person name="Fujisawa T."/>
            <person name="Nakamura Y."/>
            <person name="Kawachi M."/>
        </authorList>
    </citation>
    <scope>NUCLEOTIDE SEQUENCE [LARGE SCALE GENOMIC DNA]</scope>
    <source>
        <strain evidence="3 4">NIES-21</strain>
    </source>
</reference>
<evidence type="ECO:0000313" key="3">
    <source>
        <dbReference type="EMBL" id="BAY15288.1"/>
    </source>
</evidence>
<dbReference type="Gene3D" id="3.40.50.1820">
    <property type="entry name" value="alpha/beta hydrolase"/>
    <property type="match status" value="1"/>
</dbReference>
<evidence type="ECO:0000313" key="4">
    <source>
        <dbReference type="Proteomes" id="UP000218287"/>
    </source>
</evidence>
<accession>A0A1Z4GD97</accession>
<organism evidence="3 4">
    <name type="scientific">Anabaenopsis circularis NIES-21</name>
    <dbReference type="NCBI Taxonomy" id="1085406"/>
    <lineage>
        <taxon>Bacteria</taxon>
        <taxon>Bacillati</taxon>
        <taxon>Cyanobacteriota</taxon>
        <taxon>Cyanophyceae</taxon>
        <taxon>Nostocales</taxon>
        <taxon>Nodulariaceae</taxon>
        <taxon>Anabaenopsis</taxon>
    </lineage>
</organism>